<comment type="caution">
    <text evidence="2">The sequence shown here is derived from an EMBL/GenBank/DDBJ whole genome shotgun (WGS) entry which is preliminary data.</text>
</comment>
<protein>
    <submittedName>
        <fullName evidence="2">Uncharacterized protein</fullName>
    </submittedName>
</protein>
<accession>A0A1Q9D8L9</accession>
<organism evidence="2 3">
    <name type="scientific">Symbiodinium microadriaticum</name>
    <name type="common">Dinoflagellate</name>
    <name type="synonym">Zooxanthella microadriatica</name>
    <dbReference type="NCBI Taxonomy" id="2951"/>
    <lineage>
        <taxon>Eukaryota</taxon>
        <taxon>Sar</taxon>
        <taxon>Alveolata</taxon>
        <taxon>Dinophyceae</taxon>
        <taxon>Suessiales</taxon>
        <taxon>Symbiodiniaceae</taxon>
        <taxon>Symbiodinium</taxon>
    </lineage>
</organism>
<evidence type="ECO:0000313" key="3">
    <source>
        <dbReference type="Proteomes" id="UP000186817"/>
    </source>
</evidence>
<sequence>MDVPTHRRGGVIKDSFIPGGFQELFKVQEDVRATNCESEAAIAELERHLQELQQEAAKDVAKVDAEFSDLLQKQALERNALREEAADRERAASNVRDREKAAEDLQELEQELAKLRVEEEELVHAHVTLKAFFWFLWDAATSVLTSLSCLEDLLAQSPVILQRAWAGIAKLPDVLGSRRITADQPAETSFSASELPCTFHGGKLASELYVSRGRRIGTFLFANVFFPPDLTGGHLAGPFPQIGAEAESADDAASQQPAVFSYLVG</sequence>
<reference evidence="2 3" key="1">
    <citation type="submission" date="2016-02" db="EMBL/GenBank/DDBJ databases">
        <title>Genome analysis of coral dinoflagellate symbionts highlights evolutionary adaptations to a symbiotic lifestyle.</title>
        <authorList>
            <person name="Aranda M."/>
            <person name="Li Y."/>
            <person name="Liew Y.J."/>
            <person name="Baumgarten S."/>
            <person name="Simakov O."/>
            <person name="Wilson M."/>
            <person name="Piel J."/>
            <person name="Ashoor H."/>
            <person name="Bougouffa S."/>
            <person name="Bajic V.B."/>
            <person name="Ryu T."/>
            <person name="Ravasi T."/>
            <person name="Bayer T."/>
            <person name="Micklem G."/>
            <person name="Kim H."/>
            <person name="Bhak J."/>
            <person name="Lajeunesse T.C."/>
            <person name="Voolstra C.R."/>
        </authorList>
    </citation>
    <scope>NUCLEOTIDE SEQUENCE [LARGE SCALE GENOMIC DNA]</scope>
    <source>
        <strain evidence="2 3">CCMP2467</strain>
    </source>
</reference>
<proteinExistence type="predicted"/>
<evidence type="ECO:0000256" key="1">
    <source>
        <dbReference type="SAM" id="Coils"/>
    </source>
</evidence>
<name>A0A1Q9D8L9_SYMMI</name>
<gene>
    <name evidence="2" type="ORF">AK812_SmicGene26808</name>
</gene>
<evidence type="ECO:0000313" key="2">
    <source>
        <dbReference type="EMBL" id="OLP91491.1"/>
    </source>
</evidence>
<dbReference type="EMBL" id="LSRX01000663">
    <property type="protein sequence ID" value="OLP91491.1"/>
    <property type="molecule type" value="Genomic_DNA"/>
</dbReference>
<keyword evidence="3" id="KW-1185">Reference proteome</keyword>
<dbReference type="OrthoDB" id="444398at2759"/>
<feature type="coiled-coil region" evidence="1">
    <location>
        <begin position="35"/>
        <end position="125"/>
    </location>
</feature>
<dbReference type="Proteomes" id="UP000186817">
    <property type="component" value="Unassembled WGS sequence"/>
</dbReference>
<keyword evidence="1" id="KW-0175">Coiled coil</keyword>
<dbReference type="AlphaFoldDB" id="A0A1Q9D8L9"/>